<dbReference type="PANTHER" id="PTHR46332">
    <property type="entry name" value="ASPARTATE BETA-HYDROXYLASE DOMAIN-CONTAINING PROTEIN 2"/>
    <property type="match status" value="1"/>
</dbReference>
<dbReference type="OrthoDB" id="438431at2759"/>
<dbReference type="PANTHER" id="PTHR46332:SF5">
    <property type="entry name" value="ASPARTATE BETA-HYDROXYLASE DOMAIN CONTAINING 2"/>
    <property type="match status" value="1"/>
</dbReference>
<evidence type="ECO:0000256" key="3">
    <source>
        <dbReference type="ARBA" id="ARBA00023002"/>
    </source>
</evidence>
<dbReference type="Pfam" id="PF05118">
    <property type="entry name" value="Asp_Arg_Hydrox"/>
    <property type="match status" value="1"/>
</dbReference>
<dbReference type="Gene3D" id="2.60.120.330">
    <property type="entry name" value="B-lactam Antibiotic, Isopenicillin N Synthase, Chain"/>
    <property type="match status" value="1"/>
</dbReference>
<sequence length="241" mass="26161">MPLAADIVKSGAMRLLGSARRPAPSLFSLPGLEARANWRGAKGLDAAGYRPLADAVRRIEDATDALADEYVRAKAARAEAGRKASDYEADASLHGGRWDWLSYVDRGAIKPSFAREAPVAARLLDAVPRLMTGVPFGHAFYSALGAGAEIKPHTAPMNLRLRVHVPLMVPEGDVGMRLAGEALAWRRGEALVFDDSFVHETWNRTAADRVVLLFDVWHPDLGDDEIGAVVDMFRRAAAKPK</sequence>
<organism evidence="5">
    <name type="scientific">Pelagomonas calceolata</name>
    <dbReference type="NCBI Taxonomy" id="35677"/>
    <lineage>
        <taxon>Eukaryota</taxon>
        <taxon>Sar</taxon>
        <taxon>Stramenopiles</taxon>
        <taxon>Ochrophyta</taxon>
        <taxon>Pelagophyceae</taxon>
        <taxon>Pelagomonadales</taxon>
        <taxon>Pelagomonadaceae</taxon>
        <taxon>Pelagomonas</taxon>
    </lineage>
</organism>
<dbReference type="SUPFAM" id="SSF51197">
    <property type="entry name" value="Clavaminate synthase-like"/>
    <property type="match status" value="1"/>
</dbReference>
<gene>
    <name evidence="5" type="ORF">PCAL00307_LOCUS19364</name>
    <name evidence="6" type="ORF">PECAL_1P22390</name>
</gene>
<reference evidence="5" key="1">
    <citation type="submission" date="2021-01" db="EMBL/GenBank/DDBJ databases">
        <authorList>
            <person name="Corre E."/>
            <person name="Pelletier E."/>
            <person name="Niang G."/>
            <person name="Scheremetjew M."/>
            <person name="Finn R."/>
            <person name="Kale V."/>
            <person name="Holt S."/>
            <person name="Cochrane G."/>
            <person name="Meng A."/>
            <person name="Brown T."/>
            <person name="Cohen L."/>
        </authorList>
    </citation>
    <scope>NUCLEOTIDE SEQUENCE</scope>
    <source>
        <strain evidence="5">CCMP1756</strain>
    </source>
</reference>
<keyword evidence="2" id="KW-0223">Dioxygenase</keyword>
<feature type="domain" description="Aspartyl/asparaginy/proline hydroxylase" evidence="4">
    <location>
        <begin position="64"/>
        <end position="219"/>
    </location>
</feature>
<protein>
    <recommendedName>
        <fullName evidence="4">Aspartyl/asparaginy/proline hydroxylase domain-containing protein</fullName>
    </recommendedName>
</protein>
<name>A0A7S4A567_9STRA</name>
<dbReference type="Proteomes" id="UP000789595">
    <property type="component" value="Unassembled WGS sequence"/>
</dbReference>
<evidence type="ECO:0000256" key="2">
    <source>
        <dbReference type="ARBA" id="ARBA00022964"/>
    </source>
</evidence>
<evidence type="ECO:0000313" key="5">
    <source>
        <dbReference type="EMBL" id="CAE0703916.1"/>
    </source>
</evidence>
<comment type="similarity">
    <text evidence="1">Belongs to the aspartyl/asparaginyl beta-hydroxylase family.</text>
</comment>
<keyword evidence="3" id="KW-0560">Oxidoreductase</keyword>
<evidence type="ECO:0000313" key="6">
    <source>
        <dbReference type="EMBL" id="CAH0365783.1"/>
    </source>
</evidence>
<dbReference type="EMBL" id="HBIW01022468">
    <property type="protein sequence ID" value="CAE0703916.1"/>
    <property type="molecule type" value="Transcribed_RNA"/>
</dbReference>
<reference evidence="6" key="2">
    <citation type="submission" date="2021-11" db="EMBL/GenBank/DDBJ databases">
        <authorList>
            <consortium name="Genoscope - CEA"/>
            <person name="William W."/>
        </authorList>
    </citation>
    <scope>NUCLEOTIDE SEQUENCE</scope>
</reference>
<dbReference type="GO" id="GO:0051213">
    <property type="term" value="F:dioxygenase activity"/>
    <property type="evidence" value="ECO:0007669"/>
    <property type="project" value="UniProtKB-KW"/>
</dbReference>
<dbReference type="GO" id="GO:0016020">
    <property type="term" value="C:membrane"/>
    <property type="evidence" value="ECO:0007669"/>
    <property type="project" value="TreeGrafter"/>
</dbReference>
<dbReference type="InterPro" id="IPR027443">
    <property type="entry name" value="IPNS-like_sf"/>
</dbReference>
<evidence type="ECO:0000256" key="1">
    <source>
        <dbReference type="ARBA" id="ARBA00007730"/>
    </source>
</evidence>
<dbReference type="AlphaFoldDB" id="A0A7S4A567"/>
<evidence type="ECO:0000313" key="7">
    <source>
        <dbReference type="Proteomes" id="UP000789595"/>
    </source>
</evidence>
<keyword evidence="7" id="KW-1185">Reference proteome</keyword>
<dbReference type="InterPro" id="IPR007803">
    <property type="entry name" value="Asp/Arg/Pro-Hydrxlase"/>
</dbReference>
<dbReference type="EMBL" id="CAKKNE010000001">
    <property type="protein sequence ID" value="CAH0365783.1"/>
    <property type="molecule type" value="Genomic_DNA"/>
</dbReference>
<accession>A0A7S4A567</accession>
<evidence type="ECO:0000259" key="4">
    <source>
        <dbReference type="Pfam" id="PF05118"/>
    </source>
</evidence>
<proteinExistence type="inferred from homology"/>
<dbReference type="InterPro" id="IPR051821">
    <property type="entry name" value="Asp/Asn_beta-hydroxylase"/>
</dbReference>